<name>A0ABS9GYB9_9BACL</name>
<gene>
    <name evidence="8" type="ORF">L2716_08045</name>
</gene>
<keyword evidence="4 6" id="KW-1133">Transmembrane helix</keyword>
<protein>
    <recommendedName>
        <fullName evidence="6">TVP38/TMEM64 family membrane protein</fullName>
    </recommendedName>
</protein>
<accession>A0ABS9GYB9</accession>
<keyword evidence="2 6" id="KW-1003">Cell membrane</keyword>
<dbReference type="PANTHER" id="PTHR12677">
    <property type="entry name" value="GOLGI APPARATUS MEMBRANE PROTEIN TVP38-RELATED"/>
    <property type="match status" value="1"/>
</dbReference>
<dbReference type="Proteomes" id="UP001649381">
    <property type="component" value="Unassembled WGS sequence"/>
</dbReference>
<evidence type="ECO:0000259" key="7">
    <source>
        <dbReference type="Pfam" id="PF09335"/>
    </source>
</evidence>
<evidence type="ECO:0000256" key="2">
    <source>
        <dbReference type="ARBA" id="ARBA00022475"/>
    </source>
</evidence>
<feature type="domain" description="VTT" evidence="7">
    <location>
        <begin position="62"/>
        <end position="178"/>
    </location>
</feature>
<evidence type="ECO:0000313" key="9">
    <source>
        <dbReference type="Proteomes" id="UP001649381"/>
    </source>
</evidence>
<dbReference type="InterPro" id="IPR015414">
    <property type="entry name" value="TMEM64"/>
</dbReference>
<evidence type="ECO:0000256" key="4">
    <source>
        <dbReference type="ARBA" id="ARBA00022989"/>
    </source>
</evidence>
<evidence type="ECO:0000256" key="1">
    <source>
        <dbReference type="ARBA" id="ARBA00004651"/>
    </source>
</evidence>
<dbReference type="Pfam" id="PF09335">
    <property type="entry name" value="VTT_dom"/>
    <property type="match status" value="1"/>
</dbReference>
<dbReference type="InterPro" id="IPR032816">
    <property type="entry name" value="VTT_dom"/>
</dbReference>
<reference evidence="8 9" key="1">
    <citation type="submission" date="2022-01" db="EMBL/GenBank/DDBJ databases">
        <title>Alkalihalobacillus sp. EGI L200015, a novel bacterium isolated from a salt lake sediment.</title>
        <authorList>
            <person name="Gao L."/>
            <person name="Fang B.-Z."/>
            <person name="Li W.-J."/>
        </authorList>
    </citation>
    <scope>NUCLEOTIDE SEQUENCE [LARGE SCALE GENOMIC DNA]</scope>
    <source>
        <strain evidence="8 9">KCTC 12718</strain>
    </source>
</reference>
<feature type="transmembrane region" description="Helical" evidence="6">
    <location>
        <begin position="12"/>
        <end position="28"/>
    </location>
</feature>
<feature type="transmembrane region" description="Helical" evidence="6">
    <location>
        <begin position="127"/>
        <end position="147"/>
    </location>
</feature>
<evidence type="ECO:0000256" key="5">
    <source>
        <dbReference type="ARBA" id="ARBA00023136"/>
    </source>
</evidence>
<keyword evidence="3 6" id="KW-0812">Transmembrane</keyword>
<evidence type="ECO:0000256" key="3">
    <source>
        <dbReference type="ARBA" id="ARBA00022692"/>
    </source>
</evidence>
<dbReference type="PANTHER" id="PTHR12677:SF59">
    <property type="entry name" value="GOLGI APPARATUS MEMBRANE PROTEIN TVP38-RELATED"/>
    <property type="match status" value="1"/>
</dbReference>
<organism evidence="8 9">
    <name type="scientific">Pseudalkalibacillus berkeleyi</name>
    <dbReference type="NCBI Taxonomy" id="1069813"/>
    <lineage>
        <taxon>Bacteria</taxon>
        <taxon>Bacillati</taxon>
        <taxon>Bacillota</taxon>
        <taxon>Bacilli</taxon>
        <taxon>Bacillales</taxon>
        <taxon>Fictibacillaceae</taxon>
        <taxon>Pseudalkalibacillus</taxon>
    </lineage>
</organism>
<keyword evidence="5 6" id="KW-0472">Membrane</keyword>
<evidence type="ECO:0000256" key="6">
    <source>
        <dbReference type="RuleBase" id="RU366058"/>
    </source>
</evidence>
<feature type="transmembrane region" description="Helical" evidence="6">
    <location>
        <begin position="187"/>
        <end position="205"/>
    </location>
</feature>
<evidence type="ECO:0000313" key="8">
    <source>
        <dbReference type="EMBL" id="MCF6137679.1"/>
    </source>
</evidence>
<keyword evidence="9" id="KW-1185">Reference proteome</keyword>
<dbReference type="EMBL" id="JAKIJS010000001">
    <property type="protein sequence ID" value="MCF6137679.1"/>
    <property type="molecule type" value="Genomic_DNA"/>
</dbReference>
<comment type="subcellular location">
    <subcellularLocation>
        <location evidence="1 6">Cell membrane</location>
        <topology evidence="1 6">Multi-pass membrane protein</topology>
    </subcellularLocation>
</comment>
<feature type="transmembrane region" description="Helical" evidence="6">
    <location>
        <begin position="48"/>
        <end position="70"/>
    </location>
</feature>
<comment type="caution">
    <text evidence="8">The sequence shown here is derived from an EMBL/GenBank/DDBJ whole genome shotgun (WGS) entry which is preliminary data.</text>
</comment>
<feature type="transmembrane region" description="Helical" evidence="6">
    <location>
        <begin position="77"/>
        <end position="99"/>
    </location>
</feature>
<dbReference type="RefSeq" id="WP_236333469.1">
    <property type="nucleotide sequence ID" value="NZ_JAKIJS010000001.1"/>
</dbReference>
<sequence>MDKRKWVKKIGIIIVIIVAFIWLNQTFFKIPPEEIRNWVMSFGWVAPGVYLVVFALRPFILFPSSLLALVGGLAFGFWYGFLLTIIGTTLGALLSYLAVRNLGFSLGKISSSEKYAELRKEIEDKGFIILLILRLIPFLHFELVTYLSAVSNIRMRDYLFATVLGVIPGAFIYCGLGSSSYSGGNELLILSIVSLIVLTSLPILFRKKLFAMFSIRTDEQ</sequence>
<feature type="transmembrane region" description="Helical" evidence="6">
    <location>
        <begin position="159"/>
        <end position="181"/>
    </location>
</feature>
<comment type="similarity">
    <text evidence="6">Belongs to the TVP38/TMEM64 family.</text>
</comment>
<proteinExistence type="inferred from homology"/>